<evidence type="ECO:0000259" key="5">
    <source>
        <dbReference type="SMART" id="SM00848"/>
    </source>
</evidence>
<dbReference type="GO" id="GO:0008234">
    <property type="term" value="F:cysteine-type peptidase activity"/>
    <property type="evidence" value="ECO:0007669"/>
    <property type="project" value="InterPro"/>
</dbReference>
<feature type="domain" description="Cathepsin propeptide inhibitor" evidence="5">
    <location>
        <begin position="36"/>
        <end position="93"/>
    </location>
</feature>
<dbReference type="eggNOG" id="KOG1543">
    <property type="taxonomic scope" value="Eukaryota"/>
</dbReference>
<sequence length="331" mass="36405">MKLTYFLVGLALIGAATVYLITRNPNGDGHLDMYSFLKFKRSFNVQYHNESEESYRLSVFLENLKMIEKHNADSTRTYDQEVNQFADLTIEEFESRYLMKSLPSQLNKNLAVLNLNETASQPIDWTTKNVLPGVKNQQQCGSCWAFSTAGLLESVYNIHNKPNTPISFSEQQLVDCCGAEGFGCEGCGGAWPTDAVAYTQKFGIVQESQYAYTAKDGKCNKTLEGVGYKPSQQFQVTASDAALQAALQNQPISICVDASQWSSYASGVFPQSKCSSDPNAADHAVLLVGYNANGTWKVRNSWGTSWGVGGYITLAAGNTCGLENYAIYATY</sequence>
<dbReference type="HOGENOM" id="CLU_012184_1_1_1"/>
<name>I7MCI0_TETTS</name>
<evidence type="ECO:0000313" key="6">
    <source>
        <dbReference type="EMBL" id="EAR83984.3"/>
    </source>
</evidence>
<dbReference type="RefSeq" id="XP_001031647.3">
    <property type="nucleotide sequence ID" value="XM_001031647.4"/>
</dbReference>
<dbReference type="Pfam" id="PF08246">
    <property type="entry name" value="Inhibitor_I29"/>
    <property type="match status" value="1"/>
</dbReference>
<dbReference type="AlphaFoldDB" id="I7MCI0"/>
<keyword evidence="7" id="KW-1185">Reference proteome</keyword>
<evidence type="ECO:0000256" key="1">
    <source>
        <dbReference type="ARBA" id="ARBA00008455"/>
    </source>
</evidence>
<dbReference type="Gene3D" id="3.90.70.10">
    <property type="entry name" value="Cysteine proteinases"/>
    <property type="match status" value="1"/>
</dbReference>
<dbReference type="EMBL" id="GG662440">
    <property type="protein sequence ID" value="EAR83984.3"/>
    <property type="molecule type" value="Genomic_DNA"/>
</dbReference>
<dbReference type="SUPFAM" id="SSF54001">
    <property type="entry name" value="Cysteine proteinases"/>
    <property type="match status" value="1"/>
</dbReference>
<dbReference type="STRING" id="312017.I7MCI0"/>
<organism evidence="6 7">
    <name type="scientific">Tetrahymena thermophila (strain SB210)</name>
    <dbReference type="NCBI Taxonomy" id="312017"/>
    <lineage>
        <taxon>Eukaryota</taxon>
        <taxon>Sar</taxon>
        <taxon>Alveolata</taxon>
        <taxon>Ciliophora</taxon>
        <taxon>Intramacronucleata</taxon>
        <taxon>Oligohymenophorea</taxon>
        <taxon>Hymenostomatida</taxon>
        <taxon>Tetrahymenina</taxon>
        <taxon>Tetrahymenidae</taxon>
        <taxon>Tetrahymena</taxon>
    </lineage>
</organism>
<dbReference type="CDD" id="cd02248">
    <property type="entry name" value="Peptidase_C1A"/>
    <property type="match status" value="1"/>
</dbReference>
<dbReference type="InterPro" id="IPR000668">
    <property type="entry name" value="Peptidase_C1A_C"/>
</dbReference>
<dbReference type="MEROPS" id="C01.113"/>
<comment type="similarity">
    <text evidence="1">Belongs to the peptidase C1 family.</text>
</comment>
<dbReference type="KEGG" id="tet:TTHERM_00760310"/>
<keyword evidence="3" id="KW-1015">Disulfide bond</keyword>
<keyword evidence="2" id="KW-0865">Zymogen</keyword>
<dbReference type="Proteomes" id="UP000009168">
    <property type="component" value="Unassembled WGS sequence"/>
</dbReference>
<evidence type="ECO:0000256" key="3">
    <source>
        <dbReference type="ARBA" id="ARBA00023157"/>
    </source>
</evidence>
<accession>I7MCI0</accession>
<dbReference type="GeneID" id="7825028"/>
<reference evidence="7" key="1">
    <citation type="journal article" date="2006" name="PLoS Biol.">
        <title>Macronuclear genome sequence of the ciliate Tetrahymena thermophila, a model eukaryote.</title>
        <authorList>
            <person name="Eisen J.A."/>
            <person name="Coyne R.S."/>
            <person name="Wu M."/>
            <person name="Wu D."/>
            <person name="Thiagarajan M."/>
            <person name="Wortman J.R."/>
            <person name="Badger J.H."/>
            <person name="Ren Q."/>
            <person name="Amedeo P."/>
            <person name="Jones K.M."/>
            <person name="Tallon L.J."/>
            <person name="Delcher A.L."/>
            <person name="Salzberg S.L."/>
            <person name="Silva J.C."/>
            <person name="Haas B.J."/>
            <person name="Majoros W.H."/>
            <person name="Farzad M."/>
            <person name="Carlton J.M."/>
            <person name="Smith R.K. Jr."/>
            <person name="Garg J."/>
            <person name="Pearlman R.E."/>
            <person name="Karrer K.M."/>
            <person name="Sun L."/>
            <person name="Manning G."/>
            <person name="Elde N.C."/>
            <person name="Turkewitz A.P."/>
            <person name="Asai D.J."/>
            <person name="Wilkes D.E."/>
            <person name="Wang Y."/>
            <person name="Cai H."/>
            <person name="Collins K."/>
            <person name="Stewart B.A."/>
            <person name="Lee S.R."/>
            <person name="Wilamowska K."/>
            <person name="Weinberg Z."/>
            <person name="Ruzzo W.L."/>
            <person name="Wloga D."/>
            <person name="Gaertig J."/>
            <person name="Frankel J."/>
            <person name="Tsao C.-C."/>
            <person name="Gorovsky M.A."/>
            <person name="Keeling P.J."/>
            <person name="Waller R.F."/>
            <person name="Patron N.J."/>
            <person name="Cherry J.M."/>
            <person name="Stover N.A."/>
            <person name="Krieger C.J."/>
            <person name="del Toro C."/>
            <person name="Ryder H.F."/>
            <person name="Williamson S.C."/>
            <person name="Barbeau R.A."/>
            <person name="Hamilton E.P."/>
            <person name="Orias E."/>
        </authorList>
    </citation>
    <scope>NUCLEOTIDE SEQUENCE [LARGE SCALE GENOMIC DNA]</scope>
    <source>
        <strain evidence="7">SB210</strain>
    </source>
</reference>
<dbReference type="InterPro" id="IPR013128">
    <property type="entry name" value="Peptidase_C1A"/>
</dbReference>
<dbReference type="PANTHER" id="PTHR12411">
    <property type="entry name" value="CYSTEINE PROTEASE FAMILY C1-RELATED"/>
    <property type="match status" value="1"/>
</dbReference>
<keyword evidence="6" id="KW-0378">Hydrolase</keyword>
<dbReference type="InterPro" id="IPR039417">
    <property type="entry name" value="Peptidase_C1A_papain-like"/>
</dbReference>
<dbReference type="InterPro" id="IPR000169">
    <property type="entry name" value="Pept_cys_AS"/>
</dbReference>
<dbReference type="InParanoid" id="I7MCI0"/>
<proteinExistence type="inferred from homology"/>
<dbReference type="Pfam" id="PF00112">
    <property type="entry name" value="Peptidase_C1"/>
    <property type="match status" value="1"/>
</dbReference>
<dbReference type="PROSITE" id="PS00139">
    <property type="entry name" value="THIOL_PROTEASE_CYS"/>
    <property type="match status" value="1"/>
</dbReference>
<dbReference type="SMART" id="SM00848">
    <property type="entry name" value="Inhibitor_I29"/>
    <property type="match status" value="1"/>
</dbReference>
<feature type="domain" description="Peptidase C1A papain C-terminal" evidence="4">
    <location>
        <begin position="119"/>
        <end position="330"/>
    </location>
</feature>
<dbReference type="OrthoDB" id="5855924at2759"/>
<keyword evidence="6" id="KW-0645">Protease</keyword>
<evidence type="ECO:0000259" key="4">
    <source>
        <dbReference type="SMART" id="SM00645"/>
    </source>
</evidence>
<evidence type="ECO:0000313" key="7">
    <source>
        <dbReference type="Proteomes" id="UP000009168"/>
    </source>
</evidence>
<dbReference type="OMA" id="DCCLGSE"/>
<dbReference type="PRINTS" id="PR00705">
    <property type="entry name" value="PAPAIN"/>
</dbReference>
<dbReference type="InterPro" id="IPR025660">
    <property type="entry name" value="Pept_his_AS"/>
</dbReference>
<evidence type="ECO:0000256" key="2">
    <source>
        <dbReference type="ARBA" id="ARBA00023145"/>
    </source>
</evidence>
<dbReference type="InterPro" id="IPR013201">
    <property type="entry name" value="Prot_inhib_I29"/>
</dbReference>
<dbReference type="InterPro" id="IPR038765">
    <property type="entry name" value="Papain-like_cys_pep_sf"/>
</dbReference>
<dbReference type="GO" id="GO:0006508">
    <property type="term" value="P:proteolysis"/>
    <property type="evidence" value="ECO:0007669"/>
    <property type="project" value="UniProtKB-KW"/>
</dbReference>
<dbReference type="PROSITE" id="PS00639">
    <property type="entry name" value="THIOL_PROTEASE_HIS"/>
    <property type="match status" value="1"/>
</dbReference>
<gene>
    <name evidence="6" type="ORF">TTHERM_00760310</name>
</gene>
<dbReference type="SMART" id="SM00645">
    <property type="entry name" value="Pept_C1"/>
    <property type="match status" value="1"/>
</dbReference>
<protein>
    <submittedName>
        <fullName evidence="6">Papain family cysteine protease</fullName>
    </submittedName>
</protein>